<evidence type="ECO:0000256" key="3">
    <source>
        <dbReference type="SAM" id="MobiDB-lite"/>
    </source>
</evidence>
<dbReference type="EMBL" id="OZ023703">
    <property type="protein sequence ID" value="CAK9871345.1"/>
    <property type="molecule type" value="Genomic_DNA"/>
</dbReference>
<organism evidence="5 6">
    <name type="scientific">Sphagnum jensenii</name>
    <dbReference type="NCBI Taxonomy" id="128206"/>
    <lineage>
        <taxon>Eukaryota</taxon>
        <taxon>Viridiplantae</taxon>
        <taxon>Streptophyta</taxon>
        <taxon>Embryophyta</taxon>
        <taxon>Bryophyta</taxon>
        <taxon>Sphagnophytina</taxon>
        <taxon>Sphagnopsida</taxon>
        <taxon>Sphagnales</taxon>
        <taxon>Sphagnaceae</taxon>
        <taxon>Sphagnum</taxon>
    </lineage>
</organism>
<reference evidence="5 6" key="1">
    <citation type="submission" date="2024-03" db="EMBL/GenBank/DDBJ databases">
        <authorList>
            <consortium name="ELIXIR-Norway"/>
            <consortium name="Elixir Norway"/>
        </authorList>
    </citation>
    <scope>NUCLEOTIDE SEQUENCE [LARGE SCALE GENOMIC DNA]</scope>
</reference>
<feature type="compositionally biased region" description="Polar residues" evidence="3">
    <location>
        <begin position="91"/>
        <end position="104"/>
    </location>
</feature>
<sequence>MEIDPHRLCQRQKQIDYGKNTLGYERYLEILPRVLRKKQDPCTPDIRQVCSKRSWDGQIRKWRRLLHEYDPPKADDEEDPEMFDLARKQEVSSSPMDNSNSEVQSEADKFVED</sequence>
<name>A0ABP1B876_9BRYO</name>
<dbReference type="Pfam" id="PF15247">
    <property type="entry name" value="SLBP_RNA_bind"/>
    <property type="match status" value="1"/>
</dbReference>
<evidence type="ECO:0000313" key="5">
    <source>
        <dbReference type="EMBL" id="CAK9871345.1"/>
    </source>
</evidence>
<gene>
    <name evidence="5" type="ORF">CSSPJE1EN2_LOCUS14013</name>
</gene>
<evidence type="ECO:0000256" key="2">
    <source>
        <dbReference type="ARBA" id="ARBA00022884"/>
    </source>
</evidence>
<dbReference type="InterPro" id="IPR026502">
    <property type="entry name" value="SLBP1/SLBP2"/>
</dbReference>
<feature type="region of interest" description="Disordered" evidence="3">
    <location>
        <begin position="70"/>
        <end position="113"/>
    </location>
</feature>
<proteinExistence type="inferred from homology"/>
<feature type="non-terminal residue" evidence="5">
    <location>
        <position position="113"/>
    </location>
</feature>
<evidence type="ECO:0000259" key="4">
    <source>
        <dbReference type="Pfam" id="PF15247"/>
    </source>
</evidence>
<dbReference type="PANTHER" id="PTHR17408">
    <property type="entry name" value="HISTONE RNA HAIRPIN-BINDING PROTEIN"/>
    <property type="match status" value="1"/>
</dbReference>
<comment type="similarity">
    <text evidence="1">Belongs to the SLBP family.</text>
</comment>
<evidence type="ECO:0000256" key="1">
    <source>
        <dbReference type="ARBA" id="ARBA00006151"/>
    </source>
</evidence>
<dbReference type="InterPro" id="IPR038294">
    <property type="entry name" value="SLBP_RNA_bind_sf"/>
</dbReference>
<accession>A0ABP1B876</accession>
<feature type="domain" description="Histone RNA hairpin-binding protein RNA-binding" evidence="4">
    <location>
        <begin position="4"/>
        <end position="71"/>
    </location>
</feature>
<evidence type="ECO:0000313" key="6">
    <source>
        <dbReference type="Proteomes" id="UP001497522"/>
    </source>
</evidence>
<dbReference type="InterPro" id="IPR029344">
    <property type="entry name" value="SLBP_RNA_bind"/>
</dbReference>
<dbReference type="Proteomes" id="UP001497522">
    <property type="component" value="Chromosome 2"/>
</dbReference>
<dbReference type="PANTHER" id="PTHR17408:SF0">
    <property type="entry name" value="HISTONE RNA HAIRPIN-BINDING PROTEIN"/>
    <property type="match status" value="1"/>
</dbReference>
<dbReference type="Gene3D" id="1.10.8.1120">
    <property type="entry name" value="Histone RNA hairpin-binding protein RNA-binding domain"/>
    <property type="match status" value="1"/>
</dbReference>
<keyword evidence="6" id="KW-1185">Reference proteome</keyword>
<protein>
    <recommendedName>
        <fullName evidence="4">Histone RNA hairpin-binding protein RNA-binding domain-containing protein</fullName>
    </recommendedName>
</protein>
<keyword evidence="2" id="KW-0694">RNA-binding</keyword>